<dbReference type="InterPro" id="IPR003660">
    <property type="entry name" value="HAMP_dom"/>
</dbReference>
<dbReference type="PANTHER" id="PTHR32089">
    <property type="entry name" value="METHYL-ACCEPTING CHEMOTAXIS PROTEIN MCPB"/>
    <property type="match status" value="1"/>
</dbReference>
<protein>
    <submittedName>
        <fullName evidence="10">Methyl-accepting chemotaxis protein</fullName>
    </submittedName>
</protein>
<evidence type="ECO:0000256" key="5">
    <source>
        <dbReference type="ARBA" id="ARBA00029447"/>
    </source>
</evidence>
<dbReference type="AlphaFoldDB" id="A0A841T580"/>
<organism evidence="10 11">
    <name type="scientific">Cohnella thailandensis</name>
    <dbReference type="NCBI Taxonomy" id="557557"/>
    <lineage>
        <taxon>Bacteria</taxon>
        <taxon>Bacillati</taxon>
        <taxon>Bacillota</taxon>
        <taxon>Bacilli</taxon>
        <taxon>Bacillales</taxon>
        <taxon>Paenibacillaceae</taxon>
        <taxon>Cohnella</taxon>
    </lineage>
</organism>
<comment type="caution">
    <text evidence="10">The sequence shown here is derived from an EMBL/GenBank/DDBJ whole genome shotgun (WGS) entry which is preliminary data.</text>
</comment>
<feature type="domain" description="Methyl-accepting transducer" evidence="8">
    <location>
        <begin position="277"/>
        <end position="513"/>
    </location>
</feature>
<dbReference type="InterPro" id="IPR004089">
    <property type="entry name" value="MCPsignal_dom"/>
</dbReference>
<accession>A0A841T580</accession>
<dbReference type="Proteomes" id="UP000535838">
    <property type="component" value="Unassembled WGS sequence"/>
</dbReference>
<dbReference type="Pfam" id="PF12729">
    <property type="entry name" value="4HB_MCP_1"/>
    <property type="match status" value="1"/>
</dbReference>
<dbReference type="PROSITE" id="PS50111">
    <property type="entry name" value="CHEMOTAXIS_TRANSDUC_2"/>
    <property type="match status" value="1"/>
</dbReference>
<keyword evidence="4 6" id="KW-0807">Transducer</keyword>
<dbReference type="RefSeq" id="WP_185122208.1">
    <property type="nucleotide sequence ID" value="NZ_JACJVQ010000019.1"/>
</dbReference>
<gene>
    <name evidence="10" type="ORF">H7B67_23050</name>
</gene>
<evidence type="ECO:0000313" key="11">
    <source>
        <dbReference type="Proteomes" id="UP000535838"/>
    </source>
</evidence>
<evidence type="ECO:0000256" key="4">
    <source>
        <dbReference type="ARBA" id="ARBA00023224"/>
    </source>
</evidence>
<keyword evidence="7" id="KW-1133">Transmembrane helix</keyword>
<evidence type="ECO:0000256" key="6">
    <source>
        <dbReference type="PROSITE-ProRule" id="PRU00284"/>
    </source>
</evidence>
<dbReference type="EMBL" id="JACJVQ010000019">
    <property type="protein sequence ID" value="MBB6637017.1"/>
    <property type="molecule type" value="Genomic_DNA"/>
</dbReference>
<evidence type="ECO:0000256" key="7">
    <source>
        <dbReference type="SAM" id="Phobius"/>
    </source>
</evidence>
<dbReference type="GO" id="GO:0005886">
    <property type="term" value="C:plasma membrane"/>
    <property type="evidence" value="ECO:0007669"/>
    <property type="project" value="UniProtKB-SubCell"/>
</dbReference>
<comment type="subcellular location">
    <subcellularLocation>
        <location evidence="1">Cell membrane</location>
    </subcellularLocation>
</comment>
<dbReference type="Gene3D" id="6.10.340.10">
    <property type="match status" value="1"/>
</dbReference>
<reference evidence="10 11" key="1">
    <citation type="submission" date="2020-08" db="EMBL/GenBank/DDBJ databases">
        <title>Cohnella phylogeny.</title>
        <authorList>
            <person name="Dunlap C."/>
        </authorList>
    </citation>
    <scope>NUCLEOTIDE SEQUENCE [LARGE SCALE GENOMIC DNA]</scope>
    <source>
        <strain evidence="10 11">DSM 25241</strain>
    </source>
</reference>
<evidence type="ECO:0000256" key="2">
    <source>
        <dbReference type="ARBA" id="ARBA00022475"/>
    </source>
</evidence>
<dbReference type="GO" id="GO:0007165">
    <property type="term" value="P:signal transduction"/>
    <property type="evidence" value="ECO:0007669"/>
    <property type="project" value="UniProtKB-KW"/>
</dbReference>
<dbReference type="CDD" id="cd06225">
    <property type="entry name" value="HAMP"/>
    <property type="match status" value="1"/>
</dbReference>
<feature type="transmembrane region" description="Helical" evidence="7">
    <location>
        <begin position="12"/>
        <end position="31"/>
    </location>
</feature>
<dbReference type="PROSITE" id="PS50885">
    <property type="entry name" value="HAMP"/>
    <property type="match status" value="1"/>
</dbReference>
<keyword evidence="3 7" id="KW-0472">Membrane</keyword>
<evidence type="ECO:0000259" key="8">
    <source>
        <dbReference type="PROSITE" id="PS50111"/>
    </source>
</evidence>
<sequence length="570" mass="61641">MNGTVRRKMFSVFASIFLLFALSAIVSILGIRAEREHAKEVTTHWLNGVETVNQIKVGLSQFQNQYYQLMLESDENQKSTYTNMMGTLVESVGQLVDSYESAISNEEDRSNYELLRQHWGEFRKSFSAASGGSNGQSSEEASAQGAVSFQQANEVLDRMIEFNHNGAMESSEKGQEQYRLVLLVTIGITVLALVLLASIAFILIRNITRPLLAAQEAMRRISSGDLTVEKMAVNRKDEFGKMMESLNGTVQHLKASVERMQDSAGDVASTADQLYASSDQNTSASQHVAEMIMQVASDAEKQAAVTGEMERVVEEMAEGVQRIAETTSEVADLSGSASQSAGDGVRQIRLIVDRMQSLRQSVQQASADLRRMEEQARQIGRFSALIGEIAAQTHLLALNAAIEASHAGEHGSGFAVVAGEVRKLAAQTDESVHNITELSKEVEASTVQAVLTMKRGLDEVQLSVAAVESAESTLDSLARSAQDVNLRIQEAAAAAEQLSASSEEVAASIVSMGELANKTASTAEQVAGATEQQLASSEEISASSQMLSTVAAELQDLVRTFRLDITHPHK</sequence>
<dbReference type="SMART" id="SM00283">
    <property type="entry name" value="MA"/>
    <property type="match status" value="1"/>
</dbReference>
<dbReference type="SUPFAM" id="SSF58104">
    <property type="entry name" value="Methyl-accepting chemotaxis protein (MCP) signaling domain"/>
    <property type="match status" value="1"/>
</dbReference>
<evidence type="ECO:0000256" key="3">
    <source>
        <dbReference type="ARBA" id="ARBA00023136"/>
    </source>
</evidence>
<name>A0A841T580_9BACL</name>
<dbReference type="Pfam" id="PF00672">
    <property type="entry name" value="HAMP"/>
    <property type="match status" value="1"/>
</dbReference>
<feature type="domain" description="HAMP" evidence="9">
    <location>
        <begin position="205"/>
        <end position="258"/>
    </location>
</feature>
<proteinExistence type="inferred from homology"/>
<dbReference type="SMART" id="SM00304">
    <property type="entry name" value="HAMP"/>
    <property type="match status" value="2"/>
</dbReference>
<evidence type="ECO:0000259" key="9">
    <source>
        <dbReference type="PROSITE" id="PS50885"/>
    </source>
</evidence>
<dbReference type="Pfam" id="PF00015">
    <property type="entry name" value="MCPsignal"/>
    <property type="match status" value="1"/>
</dbReference>
<dbReference type="Gene3D" id="1.10.287.950">
    <property type="entry name" value="Methyl-accepting chemotaxis protein"/>
    <property type="match status" value="1"/>
</dbReference>
<comment type="similarity">
    <text evidence="5">Belongs to the methyl-accepting chemotaxis (MCP) protein family.</text>
</comment>
<keyword evidence="11" id="KW-1185">Reference proteome</keyword>
<dbReference type="InterPro" id="IPR024478">
    <property type="entry name" value="HlyB_4HB_MCP"/>
</dbReference>
<feature type="transmembrane region" description="Helical" evidence="7">
    <location>
        <begin position="180"/>
        <end position="204"/>
    </location>
</feature>
<keyword evidence="2" id="KW-1003">Cell membrane</keyword>
<evidence type="ECO:0000256" key="1">
    <source>
        <dbReference type="ARBA" id="ARBA00004236"/>
    </source>
</evidence>
<evidence type="ECO:0000313" key="10">
    <source>
        <dbReference type="EMBL" id="MBB6637017.1"/>
    </source>
</evidence>
<dbReference type="PANTHER" id="PTHR32089:SF112">
    <property type="entry name" value="LYSOZYME-LIKE PROTEIN-RELATED"/>
    <property type="match status" value="1"/>
</dbReference>
<keyword evidence="7" id="KW-0812">Transmembrane</keyword>